<accession>A0AAN7H6I7</accession>
<comment type="caution">
    <text evidence="3">The sequence shown here is derived from an EMBL/GenBank/DDBJ whole genome shotgun (WGS) entry which is preliminary data.</text>
</comment>
<evidence type="ECO:0000256" key="1">
    <source>
        <dbReference type="SAM" id="MobiDB-lite"/>
    </source>
</evidence>
<feature type="domain" description="Peptidase S8/S53" evidence="2">
    <location>
        <begin position="198"/>
        <end position="433"/>
    </location>
</feature>
<feature type="region of interest" description="Disordered" evidence="1">
    <location>
        <begin position="152"/>
        <end position="176"/>
    </location>
</feature>
<organism evidence="3 4">
    <name type="scientific">Achaetomium macrosporum</name>
    <dbReference type="NCBI Taxonomy" id="79813"/>
    <lineage>
        <taxon>Eukaryota</taxon>
        <taxon>Fungi</taxon>
        <taxon>Dikarya</taxon>
        <taxon>Ascomycota</taxon>
        <taxon>Pezizomycotina</taxon>
        <taxon>Sordariomycetes</taxon>
        <taxon>Sordariomycetidae</taxon>
        <taxon>Sordariales</taxon>
        <taxon>Chaetomiaceae</taxon>
        <taxon>Achaetomium</taxon>
    </lineage>
</organism>
<keyword evidence="4" id="KW-1185">Reference proteome</keyword>
<protein>
    <recommendedName>
        <fullName evidence="2">Peptidase S8/S53 domain-containing protein</fullName>
    </recommendedName>
</protein>
<dbReference type="EMBL" id="MU860694">
    <property type="protein sequence ID" value="KAK4233042.1"/>
    <property type="molecule type" value="Genomic_DNA"/>
</dbReference>
<dbReference type="Gene3D" id="3.40.50.200">
    <property type="entry name" value="Peptidase S8/S53 domain"/>
    <property type="match status" value="1"/>
</dbReference>
<name>A0AAN7H6I7_9PEZI</name>
<dbReference type="Pfam" id="PF00082">
    <property type="entry name" value="Peptidase_S8"/>
    <property type="match status" value="1"/>
</dbReference>
<dbReference type="GO" id="GO:0006508">
    <property type="term" value="P:proteolysis"/>
    <property type="evidence" value="ECO:0007669"/>
    <property type="project" value="InterPro"/>
</dbReference>
<feature type="non-terminal residue" evidence="3">
    <location>
        <position position="1"/>
    </location>
</feature>
<reference evidence="3" key="1">
    <citation type="journal article" date="2023" name="Mol. Phylogenet. Evol.">
        <title>Genome-scale phylogeny and comparative genomics of the fungal order Sordariales.</title>
        <authorList>
            <person name="Hensen N."/>
            <person name="Bonometti L."/>
            <person name="Westerberg I."/>
            <person name="Brannstrom I.O."/>
            <person name="Guillou S."/>
            <person name="Cros-Aarteil S."/>
            <person name="Calhoun S."/>
            <person name="Haridas S."/>
            <person name="Kuo A."/>
            <person name="Mondo S."/>
            <person name="Pangilinan J."/>
            <person name="Riley R."/>
            <person name="LaButti K."/>
            <person name="Andreopoulos B."/>
            <person name="Lipzen A."/>
            <person name="Chen C."/>
            <person name="Yan M."/>
            <person name="Daum C."/>
            <person name="Ng V."/>
            <person name="Clum A."/>
            <person name="Steindorff A."/>
            <person name="Ohm R.A."/>
            <person name="Martin F."/>
            <person name="Silar P."/>
            <person name="Natvig D.O."/>
            <person name="Lalanne C."/>
            <person name="Gautier V."/>
            <person name="Ament-Velasquez S.L."/>
            <person name="Kruys A."/>
            <person name="Hutchinson M.I."/>
            <person name="Powell A.J."/>
            <person name="Barry K."/>
            <person name="Miller A.N."/>
            <person name="Grigoriev I.V."/>
            <person name="Debuchy R."/>
            <person name="Gladieux P."/>
            <person name="Hiltunen Thoren M."/>
            <person name="Johannesson H."/>
        </authorList>
    </citation>
    <scope>NUCLEOTIDE SEQUENCE</scope>
    <source>
        <strain evidence="3">CBS 532.94</strain>
    </source>
</reference>
<dbReference type="InterPro" id="IPR036852">
    <property type="entry name" value="Peptidase_S8/S53_dom_sf"/>
</dbReference>
<dbReference type="Proteomes" id="UP001303760">
    <property type="component" value="Unassembled WGS sequence"/>
</dbReference>
<proteinExistence type="predicted"/>
<dbReference type="InterPro" id="IPR000209">
    <property type="entry name" value="Peptidase_S8/S53_dom"/>
</dbReference>
<evidence type="ECO:0000259" key="2">
    <source>
        <dbReference type="Pfam" id="PF00082"/>
    </source>
</evidence>
<dbReference type="AlphaFoldDB" id="A0AAN7H6I7"/>
<evidence type="ECO:0000313" key="3">
    <source>
        <dbReference type="EMBL" id="KAK4233042.1"/>
    </source>
</evidence>
<evidence type="ECO:0000313" key="4">
    <source>
        <dbReference type="Proteomes" id="UP001303760"/>
    </source>
</evidence>
<dbReference type="GO" id="GO:0004252">
    <property type="term" value="F:serine-type endopeptidase activity"/>
    <property type="evidence" value="ECO:0007669"/>
    <property type="project" value="InterPro"/>
</dbReference>
<gene>
    <name evidence="3" type="ORF">C8A03DRAFT_39279</name>
</gene>
<sequence length="539" mass="56825">TGSISLIPSLAPRALQFARDLAKRTLVRRVALGLTALKWLTSAINLVLDEVGDDDPTEAGGGGPVISVVIPVTPTTTPIVTPHSTRPCLLPHSQMMTEIVEDGGVIFGFLTLAKEKSIGAYGLLDEDERKAGAMGAPVRREVDVDLAGGTMSSVASHTRSNTINSTGSGGGGTESRLATSRFQSRAALNYPGWDSYTLTRREALRRWGCVDRAGNPDPPDAEEGYHGTEMAALIGGHVSGVNPHVNLVPLRSGPYGKSRVHHAVAAMAQIEKLQTQNGGQHAIVSASFGYKKDTWSPGYGQPTQTLFSPSPTLTLTTIPKGTSTKAVDYSPDWLGGDHAGDKTPIFAIGVGNCDINGNRAPASSFLYDTAGTDPTNHKYPELYNIGSGLVVPTLWMDPEDGTFERNWAARGGTSHATALASGLLSLLIARDPGTFNSAGAPTKQGLQSLARRKKGSAWPPDSPDTAGWIAPRAATDWEIQCNPAGTNVPGPDRPDLRDLTAEEGVDLTVDVLAGPAEYQKYLVTAPCVYAPPGRSNPPI</sequence>
<dbReference type="SUPFAM" id="SSF52743">
    <property type="entry name" value="Subtilisin-like"/>
    <property type="match status" value="1"/>
</dbReference>
<reference evidence="3" key="2">
    <citation type="submission" date="2023-05" db="EMBL/GenBank/DDBJ databases">
        <authorList>
            <consortium name="Lawrence Berkeley National Laboratory"/>
            <person name="Steindorff A."/>
            <person name="Hensen N."/>
            <person name="Bonometti L."/>
            <person name="Westerberg I."/>
            <person name="Brannstrom I.O."/>
            <person name="Guillou S."/>
            <person name="Cros-Aarteil S."/>
            <person name="Calhoun S."/>
            <person name="Haridas S."/>
            <person name="Kuo A."/>
            <person name="Mondo S."/>
            <person name="Pangilinan J."/>
            <person name="Riley R."/>
            <person name="Labutti K."/>
            <person name="Andreopoulos B."/>
            <person name="Lipzen A."/>
            <person name="Chen C."/>
            <person name="Yanf M."/>
            <person name="Daum C."/>
            <person name="Ng V."/>
            <person name="Clum A."/>
            <person name="Ohm R."/>
            <person name="Martin F."/>
            <person name="Silar P."/>
            <person name="Natvig D."/>
            <person name="Lalanne C."/>
            <person name="Gautier V."/>
            <person name="Ament-Velasquez S.L."/>
            <person name="Kruys A."/>
            <person name="Hutchinson M.I."/>
            <person name="Powell A.J."/>
            <person name="Barry K."/>
            <person name="Miller A.N."/>
            <person name="Grigoriev I.V."/>
            <person name="Debuchy R."/>
            <person name="Gladieux P."/>
            <person name="Thoren M.H."/>
            <person name="Johannesson H."/>
        </authorList>
    </citation>
    <scope>NUCLEOTIDE SEQUENCE</scope>
    <source>
        <strain evidence="3">CBS 532.94</strain>
    </source>
</reference>